<sequence length="79" mass="9476">MLSTEQPNPDNSREKTMLNTTHALRGEHLRRLQDKSITMLLAQWTPAVRSLPFEPRTSRKYEKRLTLRYWMERGFKTQT</sequence>
<dbReference type="AlphaFoldDB" id="A0AAE1AY96"/>
<keyword evidence="2" id="KW-1185">Reference proteome</keyword>
<gene>
    <name evidence="1" type="ORF">RRG08_004331</name>
</gene>
<organism evidence="1 2">
    <name type="scientific">Elysia crispata</name>
    <name type="common">lettuce slug</name>
    <dbReference type="NCBI Taxonomy" id="231223"/>
    <lineage>
        <taxon>Eukaryota</taxon>
        <taxon>Metazoa</taxon>
        <taxon>Spiralia</taxon>
        <taxon>Lophotrochozoa</taxon>
        <taxon>Mollusca</taxon>
        <taxon>Gastropoda</taxon>
        <taxon>Heterobranchia</taxon>
        <taxon>Euthyneura</taxon>
        <taxon>Panpulmonata</taxon>
        <taxon>Sacoglossa</taxon>
        <taxon>Placobranchoidea</taxon>
        <taxon>Plakobranchidae</taxon>
        <taxon>Elysia</taxon>
    </lineage>
</organism>
<comment type="caution">
    <text evidence="1">The sequence shown here is derived from an EMBL/GenBank/DDBJ whole genome shotgun (WGS) entry which is preliminary data.</text>
</comment>
<proteinExistence type="predicted"/>
<reference evidence="1" key="1">
    <citation type="journal article" date="2023" name="G3 (Bethesda)">
        <title>A reference genome for the long-term kleptoplast-retaining sea slug Elysia crispata morphotype clarki.</title>
        <authorList>
            <person name="Eastman K.E."/>
            <person name="Pendleton A.L."/>
            <person name="Shaikh M.A."/>
            <person name="Suttiyut T."/>
            <person name="Ogas R."/>
            <person name="Tomko P."/>
            <person name="Gavelis G."/>
            <person name="Widhalm J.R."/>
            <person name="Wisecaver J.H."/>
        </authorList>
    </citation>
    <scope>NUCLEOTIDE SEQUENCE</scope>
    <source>
        <strain evidence="1">ECLA1</strain>
    </source>
</reference>
<dbReference type="EMBL" id="JAWDGP010000921">
    <property type="protein sequence ID" value="KAK3796117.1"/>
    <property type="molecule type" value="Genomic_DNA"/>
</dbReference>
<evidence type="ECO:0000313" key="2">
    <source>
        <dbReference type="Proteomes" id="UP001283361"/>
    </source>
</evidence>
<accession>A0AAE1AY96</accession>
<evidence type="ECO:0000313" key="1">
    <source>
        <dbReference type="EMBL" id="KAK3796117.1"/>
    </source>
</evidence>
<name>A0AAE1AY96_9GAST</name>
<protein>
    <submittedName>
        <fullName evidence="1">Uncharacterized protein</fullName>
    </submittedName>
</protein>
<dbReference type="Proteomes" id="UP001283361">
    <property type="component" value="Unassembled WGS sequence"/>
</dbReference>